<dbReference type="InterPro" id="IPR043504">
    <property type="entry name" value="Peptidase_S1_PA_chymotrypsin"/>
</dbReference>
<dbReference type="EMBL" id="VFYP01000001">
    <property type="protein sequence ID" value="TPP10597.1"/>
    <property type="molecule type" value="Genomic_DNA"/>
</dbReference>
<proteinExistence type="predicted"/>
<protein>
    <submittedName>
        <fullName evidence="2">Uncharacterized protein</fullName>
    </submittedName>
</protein>
<comment type="caution">
    <text evidence="2">The sequence shown here is derived from an EMBL/GenBank/DDBJ whole genome shotgun (WGS) entry which is preliminary data.</text>
</comment>
<organism evidence="2 3">
    <name type="scientific">Rhizobium glycinendophyticum</name>
    <dbReference type="NCBI Taxonomy" id="2589807"/>
    <lineage>
        <taxon>Bacteria</taxon>
        <taxon>Pseudomonadati</taxon>
        <taxon>Pseudomonadota</taxon>
        <taxon>Alphaproteobacteria</taxon>
        <taxon>Hyphomicrobiales</taxon>
        <taxon>Rhizobiaceae</taxon>
        <taxon>Rhizobium/Agrobacterium group</taxon>
        <taxon>Rhizobium</taxon>
    </lineage>
</organism>
<dbReference type="RefSeq" id="WP_140826931.1">
    <property type="nucleotide sequence ID" value="NZ_VFYP01000001.1"/>
</dbReference>
<accession>A0A504UAJ5</accession>
<dbReference type="Proteomes" id="UP000316429">
    <property type="component" value="Unassembled WGS sequence"/>
</dbReference>
<dbReference type="OrthoDB" id="8332068at2"/>
<evidence type="ECO:0000256" key="1">
    <source>
        <dbReference type="SAM" id="MobiDB-lite"/>
    </source>
</evidence>
<sequence>MRTTKASAVGRYELGTAGVGTKVTIIGYPFRLEGGNYMYRETATIEVKAGSVYDARPHPMHGGGASGVGWFLGTEEPYTLIGVVAAGEPNSVDGPAFTPQSRLQPMRSCSRG</sequence>
<name>A0A504UAJ5_9HYPH</name>
<gene>
    <name evidence="2" type="ORF">FJQ55_07055</name>
</gene>
<reference evidence="2 3" key="1">
    <citation type="submission" date="2019-06" db="EMBL/GenBank/DDBJ databases">
        <title>Rhizobium sp. CL12 isolated from roots of soybean.</title>
        <authorList>
            <person name="Wang C."/>
        </authorList>
    </citation>
    <scope>NUCLEOTIDE SEQUENCE [LARGE SCALE GENOMIC DNA]</scope>
    <source>
        <strain evidence="2 3">CL12</strain>
    </source>
</reference>
<keyword evidence="3" id="KW-1185">Reference proteome</keyword>
<dbReference type="AlphaFoldDB" id="A0A504UAJ5"/>
<feature type="region of interest" description="Disordered" evidence="1">
    <location>
        <begin position="91"/>
        <end position="112"/>
    </location>
</feature>
<evidence type="ECO:0000313" key="2">
    <source>
        <dbReference type="EMBL" id="TPP10597.1"/>
    </source>
</evidence>
<dbReference type="Gene3D" id="2.40.10.10">
    <property type="entry name" value="Trypsin-like serine proteases"/>
    <property type="match status" value="1"/>
</dbReference>
<evidence type="ECO:0000313" key="3">
    <source>
        <dbReference type="Proteomes" id="UP000316429"/>
    </source>
</evidence>